<reference evidence="3" key="1">
    <citation type="journal article" date="2021" name="BMC Genomics">
        <title>Chromosome-level genome assembly and manually-curated proteome of model necrotroph Parastagonospora nodorum Sn15 reveals a genome-wide trove of candidate effector homologs, and redundancy of virulence-related functions within an accessory chromosome.</title>
        <authorList>
            <person name="Bertazzoni S."/>
            <person name="Jones D.A.B."/>
            <person name="Phan H.T."/>
            <person name="Tan K.-C."/>
            <person name="Hane J.K."/>
        </authorList>
    </citation>
    <scope>NUCLEOTIDE SEQUENCE [LARGE SCALE GENOMIC DNA]</scope>
    <source>
        <strain evidence="3">SN15 / ATCC MYA-4574 / FGSC 10173)</strain>
    </source>
</reference>
<protein>
    <recommendedName>
        <fullName evidence="1">Glycosyl transferase CAP10 domain-containing protein</fullName>
    </recommendedName>
</protein>
<organism evidence="2 3">
    <name type="scientific">Phaeosphaeria nodorum (strain SN15 / ATCC MYA-4574 / FGSC 10173)</name>
    <name type="common">Glume blotch fungus</name>
    <name type="synonym">Parastagonospora nodorum</name>
    <dbReference type="NCBI Taxonomy" id="321614"/>
    <lineage>
        <taxon>Eukaryota</taxon>
        <taxon>Fungi</taxon>
        <taxon>Dikarya</taxon>
        <taxon>Ascomycota</taxon>
        <taxon>Pezizomycotina</taxon>
        <taxon>Dothideomycetes</taxon>
        <taxon>Pleosporomycetidae</taxon>
        <taxon>Pleosporales</taxon>
        <taxon>Pleosporineae</taxon>
        <taxon>Phaeosphaeriaceae</taxon>
        <taxon>Parastagonospora</taxon>
    </lineage>
</organism>
<dbReference type="InterPro" id="IPR051091">
    <property type="entry name" value="O-Glucosyltr/Glycosyltrsf_90"/>
</dbReference>
<sequence>MQTSESQAVSTVVASFLALLQVFRLLPDQAKGRHSLWAFSLVFLIPYAANQWKIQNAQSLARLGSSIVSPHPVEVLANTAKAKYHALLQRQSISYSAAHGEYRRRYGAEPPDGFEAWYEFAASHQSPIIDDFDVTFDLLSPFWELSGDEVLERMRAAQATPNSELWRCNHSGDDGTTHCSHPSRSDDRHLSLLFDTLLKGLPAKIPSVTFLVNHLDEPRVLIPSRRSEARGNSTEQQFNMTDLSHQPTWDTLTKFCPYSTPYKTQPTPFPLPFVTNPTAAKDLCQHPEYQEMHGLFLSPASLPLIQGLVPILSTSSLSTTSDILFPSPAYIEPEFQYEATHDIAWDKKRNNLYWAGSTTGAHASNDQWPFFHRQRFVALAQNLLRKNYTYTYLRNYNGVLARVHSAFLNTRLFDVAFTRISQCARRYCAAQDAYFRVKSWANKNRALHSKLVFDLDGNGISGRYYQLLASNSAPLKQTLLREWHDERLVPWVHYIPVSMGMEELPELVTHLTANEAGMRTARDVAEAGKEWFGKALREVDRSVYVYRLSLELARIQDPEREAGFPLEGRRESAR</sequence>
<name>A0A7U2HWH5_PHANO</name>
<dbReference type="VEuPathDB" id="FungiDB:JI435_001950"/>
<dbReference type="AlphaFoldDB" id="A0A7U2HWH5"/>
<dbReference type="SMART" id="SM00672">
    <property type="entry name" value="CAP10"/>
    <property type="match status" value="1"/>
</dbReference>
<evidence type="ECO:0000259" key="1">
    <source>
        <dbReference type="SMART" id="SM00672"/>
    </source>
</evidence>
<dbReference type="InterPro" id="IPR006598">
    <property type="entry name" value="CAP10"/>
</dbReference>
<proteinExistence type="predicted"/>
<dbReference type="OrthoDB" id="541052at2759"/>
<dbReference type="PANTHER" id="PTHR12203">
    <property type="entry name" value="KDEL LYS-ASP-GLU-LEU CONTAINING - RELATED"/>
    <property type="match status" value="1"/>
</dbReference>
<dbReference type="Proteomes" id="UP000663193">
    <property type="component" value="Chromosome 1"/>
</dbReference>
<keyword evidence="3" id="KW-1185">Reference proteome</keyword>
<dbReference type="PANTHER" id="PTHR12203:SF61">
    <property type="entry name" value="CAPSULE PROTEIN"/>
    <property type="match status" value="1"/>
</dbReference>
<dbReference type="EMBL" id="CP069023">
    <property type="protein sequence ID" value="QRC90672.1"/>
    <property type="molecule type" value="Genomic_DNA"/>
</dbReference>
<accession>A0A7U2HWH5</accession>
<dbReference type="Pfam" id="PF05686">
    <property type="entry name" value="Glyco_transf_90"/>
    <property type="match status" value="1"/>
</dbReference>
<evidence type="ECO:0000313" key="3">
    <source>
        <dbReference type="Proteomes" id="UP000663193"/>
    </source>
</evidence>
<gene>
    <name evidence="2" type="ORF">JI435_001950</name>
</gene>
<feature type="domain" description="Glycosyl transferase CAP10" evidence="1">
    <location>
        <begin position="270"/>
        <end position="556"/>
    </location>
</feature>
<evidence type="ECO:0000313" key="2">
    <source>
        <dbReference type="EMBL" id="QRC90672.1"/>
    </source>
</evidence>